<evidence type="ECO:0000256" key="1">
    <source>
        <dbReference type="ARBA" id="ARBA00022468"/>
    </source>
</evidence>
<reference evidence="3" key="2">
    <citation type="submission" date="2025-09" db="UniProtKB">
        <authorList>
            <consortium name="Ensembl"/>
        </authorList>
    </citation>
    <scope>IDENTIFICATION</scope>
</reference>
<dbReference type="SMART" id="SM00324">
    <property type="entry name" value="RhoGAP"/>
    <property type="match status" value="1"/>
</dbReference>
<dbReference type="PANTHER" id="PTHR15228:SF25">
    <property type="entry name" value="F-BAR DOMAIN-CONTAINING PROTEIN"/>
    <property type="match status" value="1"/>
</dbReference>
<dbReference type="Ensembl" id="ENSEBUT00000019769.1">
    <property type="protein sequence ID" value="ENSEBUP00000019193.1"/>
    <property type="gene ID" value="ENSEBUG00000011944.1"/>
</dbReference>
<reference evidence="3" key="1">
    <citation type="submission" date="2025-08" db="UniProtKB">
        <authorList>
            <consortium name="Ensembl"/>
        </authorList>
    </citation>
    <scope>IDENTIFICATION</scope>
</reference>
<dbReference type="GO" id="GO:0007165">
    <property type="term" value="P:signal transduction"/>
    <property type="evidence" value="ECO:0007669"/>
    <property type="project" value="InterPro"/>
</dbReference>
<proteinExistence type="predicted"/>
<organism evidence="3 4">
    <name type="scientific">Eptatretus burgeri</name>
    <name type="common">Inshore hagfish</name>
    <dbReference type="NCBI Taxonomy" id="7764"/>
    <lineage>
        <taxon>Eukaryota</taxon>
        <taxon>Metazoa</taxon>
        <taxon>Chordata</taxon>
        <taxon>Craniata</taxon>
        <taxon>Vertebrata</taxon>
        <taxon>Cyclostomata</taxon>
        <taxon>Myxini</taxon>
        <taxon>Myxiniformes</taxon>
        <taxon>Myxinidae</taxon>
        <taxon>Eptatretinae</taxon>
        <taxon>Eptatretus</taxon>
    </lineage>
</organism>
<dbReference type="PROSITE" id="PS50238">
    <property type="entry name" value="RHOGAP"/>
    <property type="match status" value="1"/>
</dbReference>
<dbReference type="PANTHER" id="PTHR15228">
    <property type="entry name" value="SPERMATHECAL PHYSIOLOGY VARIANT"/>
    <property type="match status" value="1"/>
</dbReference>
<dbReference type="Proteomes" id="UP000694388">
    <property type="component" value="Unplaced"/>
</dbReference>
<dbReference type="GO" id="GO:0051056">
    <property type="term" value="P:regulation of small GTPase mediated signal transduction"/>
    <property type="evidence" value="ECO:0007669"/>
    <property type="project" value="UniProtKB-ARBA"/>
</dbReference>
<keyword evidence="1" id="KW-0343">GTPase activation</keyword>
<dbReference type="InterPro" id="IPR008936">
    <property type="entry name" value="Rho_GTPase_activation_prot"/>
</dbReference>
<dbReference type="SUPFAM" id="SSF48350">
    <property type="entry name" value="GTPase activation domain, GAP"/>
    <property type="match status" value="1"/>
</dbReference>
<keyword evidence="4" id="KW-1185">Reference proteome</keyword>
<accession>A0A8C4WY16</accession>
<name>A0A8C4WY16_EPTBU</name>
<dbReference type="InterPro" id="IPR000198">
    <property type="entry name" value="RhoGAP_dom"/>
</dbReference>
<feature type="domain" description="Rho-GAP" evidence="2">
    <location>
        <begin position="1"/>
        <end position="152"/>
    </location>
</feature>
<evidence type="ECO:0000313" key="3">
    <source>
        <dbReference type="Ensembl" id="ENSEBUP00000019193.1"/>
    </source>
</evidence>
<evidence type="ECO:0000313" key="4">
    <source>
        <dbReference type="Proteomes" id="UP000694388"/>
    </source>
</evidence>
<dbReference type="AlphaFoldDB" id="A0A8C4WY16"/>
<dbReference type="Gene3D" id="1.10.555.10">
    <property type="entry name" value="Rho GTPase activation protein"/>
    <property type="match status" value="1"/>
</dbReference>
<sequence length="215" mass="23265">MASFSNLLNIALSGAEGSREAAVTEDKILEASEVTKIETKDVSTVPESDNEEVSELVKADSVEESKIITRLRNLVSQLPPLNRETLRFFAAHLYRVHDQSADNGMDAENLGVVLGPTLLRPARPGTSLSSLSDSQSSVWERGTAAAPFSELALWTALAPAKLLAVASTMPLLRRWSPLSPLAYASSPSTIPRLLRAPLCSPLYRLGEWKNPTADL</sequence>
<dbReference type="Pfam" id="PF00620">
    <property type="entry name" value="RhoGAP"/>
    <property type="match status" value="1"/>
</dbReference>
<dbReference type="GO" id="GO:0005096">
    <property type="term" value="F:GTPase activator activity"/>
    <property type="evidence" value="ECO:0007669"/>
    <property type="project" value="UniProtKB-KW"/>
</dbReference>
<protein>
    <recommendedName>
        <fullName evidence="2">Rho-GAP domain-containing protein</fullName>
    </recommendedName>
</protein>
<dbReference type="InterPro" id="IPR051025">
    <property type="entry name" value="RhoGAP"/>
</dbReference>
<evidence type="ECO:0000259" key="2">
    <source>
        <dbReference type="PROSITE" id="PS50238"/>
    </source>
</evidence>